<dbReference type="EMBL" id="GBEZ01000137">
    <property type="protein sequence ID" value="JAC84722.1"/>
    <property type="molecule type" value="Transcribed_RNA"/>
</dbReference>
<accession>A0A061SHU7</accession>
<name>A0A061SHU7_9CHLO</name>
<gene>
    <name evidence="1" type="ORF">TSPGSL018_302</name>
</gene>
<protein>
    <submittedName>
        <fullName evidence="1">Uncharacterized protein</fullName>
    </submittedName>
</protein>
<sequence length="440" mass="50551">MKPLLRHIVFTVLSLYSPEPSFSKRKVREQASFQKSATSYSGSWKTCYAVLISVLAALFFFFGDKQKPPWATQTLDKHLGVPSLAQFEEGSVGQIAAGKGRGRMLLQEELGADLDAKTASLRGALYRPVREANKWKQNVTNCAETETSVLQQARHMSAASTPSEAIRGEAVLVRTHNPTDAMIQRFVTWRDDVHAHGGVFWVTVDTSSAELGLRTMERIRQAGIDNMHRYNSADMKKTYPVLDELERKYMEMKTPRKMPLPWGFHNEATGLWFLSLDSKQKDKLRHVWIIEEDVGFTGRLSDLIQLHIVLKADLLTEGYRPVMRPDGKMYFWTTIASSAFCRRIPENDRLITYEHVQRFTPRLLQALHELSSDANEPMTGWSEMSVPTLASHLPWATARKLRREHIGFPFFWSARINQSTWKKLEYNQKQQNKFFHALKF</sequence>
<reference evidence="1" key="1">
    <citation type="submission" date="2014-05" db="EMBL/GenBank/DDBJ databases">
        <title>The transcriptome of the halophilic microalga Tetraselmis sp. GSL018 isolated from the Great Salt Lake, Utah.</title>
        <authorList>
            <person name="Jinkerson R.E."/>
            <person name="D'Adamo S."/>
            <person name="Posewitz M.C."/>
        </authorList>
    </citation>
    <scope>NUCLEOTIDE SEQUENCE</scope>
    <source>
        <strain evidence="1">GSL018</strain>
    </source>
</reference>
<evidence type="ECO:0000313" key="1">
    <source>
        <dbReference type="EMBL" id="JAC84722.1"/>
    </source>
</evidence>
<proteinExistence type="predicted"/>
<dbReference type="AlphaFoldDB" id="A0A061SHU7"/>
<organism evidence="1">
    <name type="scientific">Tetraselmis sp. GSL018</name>
    <dbReference type="NCBI Taxonomy" id="582737"/>
    <lineage>
        <taxon>Eukaryota</taxon>
        <taxon>Viridiplantae</taxon>
        <taxon>Chlorophyta</taxon>
        <taxon>core chlorophytes</taxon>
        <taxon>Chlorodendrophyceae</taxon>
        <taxon>Chlorodendrales</taxon>
        <taxon>Chlorodendraceae</taxon>
        <taxon>Tetraselmis</taxon>
    </lineage>
</organism>